<dbReference type="AlphaFoldDB" id="A0AAU7UZ45"/>
<gene>
    <name evidence="1" type="ORF">RBB84_03305</name>
</gene>
<reference evidence="1" key="1">
    <citation type="submission" date="2023-08" db="EMBL/GenBank/DDBJ databases">
        <title>The novel hydrolase IpcH responsible for the initial isoprocarb degradation step in Rhodococcus sp. D-6.</title>
        <authorList>
            <person name="Zhu Q."/>
        </authorList>
    </citation>
    <scope>NUCLEOTIDE SEQUENCE</scope>
    <source>
        <strain evidence="1">D-6</strain>
    </source>
</reference>
<dbReference type="EMBL" id="CP132970">
    <property type="protein sequence ID" value="XBW05013.1"/>
    <property type="molecule type" value="Genomic_DNA"/>
</dbReference>
<protein>
    <submittedName>
        <fullName evidence="1">Uncharacterized protein</fullName>
    </submittedName>
</protein>
<dbReference type="KEGG" id="rhox:RBB84_03305"/>
<name>A0AAU7UZ45_9NOCA</name>
<dbReference type="RefSeq" id="WP_156666199.1">
    <property type="nucleotide sequence ID" value="NZ_CP132970.1"/>
</dbReference>
<organism evidence="1">
    <name type="scientific">Rhodococcus sp. D-6</name>
    <dbReference type="NCBI Taxonomy" id="1387842"/>
    <lineage>
        <taxon>Bacteria</taxon>
        <taxon>Bacillati</taxon>
        <taxon>Actinomycetota</taxon>
        <taxon>Actinomycetes</taxon>
        <taxon>Mycobacteriales</taxon>
        <taxon>Nocardiaceae</taxon>
        <taxon>Rhodococcus</taxon>
    </lineage>
</organism>
<accession>A0AAU7UZ45</accession>
<evidence type="ECO:0000313" key="1">
    <source>
        <dbReference type="EMBL" id="XBW05013.1"/>
    </source>
</evidence>
<proteinExistence type="predicted"/>
<sequence>MRVPSEQIVDVAYGITVGDAASDVAEDVDGQHAVGLTQGCCGGEPDHRRSAGARKKQDRRCAGQAALGDAGGAETGVEIVDHGAAWPFREERVVRGVEGAPLVGFCERCAW</sequence>